<dbReference type="Proteomes" id="UP000515804">
    <property type="component" value="Chromosome"/>
</dbReference>
<keyword evidence="4" id="KW-1185">Reference proteome</keyword>
<dbReference type="PANTHER" id="PTHR11941:SF54">
    <property type="entry name" value="ENOYL-COA HYDRATASE, MITOCHONDRIAL"/>
    <property type="match status" value="1"/>
</dbReference>
<dbReference type="KEGG" id="tcn:H9L16_12985"/>
<dbReference type="Gene3D" id="3.90.226.10">
    <property type="entry name" value="2-enoyl-CoA Hydratase, Chain A, domain 1"/>
    <property type="match status" value="1"/>
</dbReference>
<dbReference type="NCBIfam" id="NF006452">
    <property type="entry name" value="PRK08788.1"/>
    <property type="match status" value="1"/>
</dbReference>
<dbReference type="GO" id="GO:0016853">
    <property type="term" value="F:isomerase activity"/>
    <property type="evidence" value="ECO:0007669"/>
    <property type="project" value="UniProtKB-KW"/>
</dbReference>
<evidence type="ECO:0000313" key="4">
    <source>
        <dbReference type="Proteomes" id="UP000515804"/>
    </source>
</evidence>
<dbReference type="InterPro" id="IPR018376">
    <property type="entry name" value="Enoyl-CoA_hyd/isom_CS"/>
</dbReference>
<dbReference type="PROSITE" id="PS00166">
    <property type="entry name" value="ENOYL_COA_HYDRATASE"/>
    <property type="match status" value="1"/>
</dbReference>
<reference evidence="3 4" key="1">
    <citation type="submission" date="2020-08" db="EMBL/GenBank/DDBJ databases">
        <title>Genome sequence of Thermomonas carbonis KCTC 42013T.</title>
        <authorList>
            <person name="Hyun D.-W."/>
            <person name="Bae J.-W."/>
        </authorList>
    </citation>
    <scope>NUCLEOTIDE SEQUENCE [LARGE SCALE GENOMIC DNA]</scope>
    <source>
        <strain evidence="3 4">KCTC 42013</strain>
    </source>
</reference>
<dbReference type="RefSeq" id="WP_187552091.1">
    <property type="nucleotide sequence ID" value="NZ_BMZL01000001.1"/>
</dbReference>
<proteinExistence type="inferred from homology"/>
<evidence type="ECO:0000256" key="2">
    <source>
        <dbReference type="RuleBase" id="RU003707"/>
    </source>
</evidence>
<evidence type="ECO:0000256" key="1">
    <source>
        <dbReference type="ARBA" id="ARBA00005254"/>
    </source>
</evidence>
<dbReference type="InterPro" id="IPR001753">
    <property type="entry name" value="Enoyl-CoA_hydra/iso"/>
</dbReference>
<dbReference type="Pfam" id="PF00378">
    <property type="entry name" value="ECH_1"/>
    <property type="match status" value="1"/>
</dbReference>
<dbReference type="GO" id="GO:0006635">
    <property type="term" value="P:fatty acid beta-oxidation"/>
    <property type="evidence" value="ECO:0007669"/>
    <property type="project" value="TreeGrafter"/>
</dbReference>
<gene>
    <name evidence="3" type="ORF">H9L16_12985</name>
</gene>
<dbReference type="AlphaFoldDB" id="A0A7G9SNZ8"/>
<organism evidence="3 4">
    <name type="scientific">Thermomonas carbonis</name>
    <dbReference type="NCBI Taxonomy" id="1463158"/>
    <lineage>
        <taxon>Bacteria</taxon>
        <taxon>Pseudomonadati</taxon>
        <taxon>Pseudomonadota</taxon>
        <taxon>Gammaproteobacteria</taxon>
        <taxon>Lysobacterales</taxon>
        <taxon>Lysobacteraceae</taxon>
        <taxon>Thermomonas</taxon>
    </lineage>
</organism>
<accession>A0A7G9SNZ8</accession>
<comment type="similarity">
    <text evidence="1 2">Belongs to the enoyl-CoA hydratase/isomerase family.</text>
</comment>
<dbReference type="Gene3D" id="6.20.390.30">
    <property type="match status" value="1"/>
</dbReference>
<dbReference type="CDD" id="cd06558">
    <property type="entry name" value="crotonase-like"/>
    <property type="match status" value="1"/>
</dbReference>
<sequence length="295" mass="33091">MNAVVVQHPNSLAFRASPRITTEIRRLHADALWITLHKDTATGLQNFTPDLVGEFHDLVEDLQYGRSAFAGYAVVQSADSNYFSMGGDLRFFRDCIQRRDALRLRDYSMRCLDLLLSWSGKMKDTSTSIALVQGRALGGGFEMALSTDYLIAEEHSSFGFPEIMFGLFPCTGAMGLLSARIGARQAERMMTNKKIYSAIELYDMGLVDELCARGEGELAVGRFIANHASRQKARLKVQQSRYRHSSLDRAEGRRVVEDWVETAMQLSPEELRAMEMLILMQQREAAPPARRAAVA</sequence>
<dbReference type="SUPFAM" id="SSF52096">
    <property type="entry name" value="ClpP/crotonase"/>
    <property type="match status" value="1"/>
</dbReference>
<evidence type="ECO:0000313" key="3">
    <source>
        <dbReference type="EMBL" id="QNN69573.1"/>
    </source>
</evidence>
<keyword evidence="3" id="KW-0413">Isomerase</keyword>
<protein>
    <submittedName>
        <fullName evidence="3">Enoyl-CoA hydratase/isomerase family protein</fullName>
    </submittedName>
</protein>
<dbReference type="EMBL" id="CP060719">
    <property type="protein sequence ID" value="QNN69573.1"/>
    <property type="molecule type" value="Genomic_DNA"/>
</dbReference>
<dbReference type="InterPro" id="IPR029045">
    <property type="entry name" value="ClpP/crotonase-like_dom_sf"/>
</dbReference>
<name>A0A7G9SNZ8_9GAMM</name>
<dbReference type="PANTHER" id="PTHR11941">
    <property type="entry name" value="ENOYL-COA HYDRATASE-RELATED"/>
    <property type="match status" value="1"/>
</dbReference>